<organism evidence="2 3">
    <name type="scientific">Acidaminococcus fermentans</name>
    <dbReference type="NCBI Taxonomy" id="905"/>
    <lineage>
        <taxon>Bacteria</taxon>
        <taxon>Bacillati</taxon>
        <taxon>Bacillota</taxon>
        <taxon>Negativicutes</taxon>
        <taxon>Acidaminococcales</taxon>
        <taxon>Acidaminococcaceae</taxon>
        <taxon>Acidaminococcus</taxon>
    </lineage>
</organism>
<feature type="region of interest" description="Disordered" evidence="1">
    <location>
        <begin position="40"/>
        <end position="59"/>
    </location>
</feature>
<sequence>MKKRHLMDCLLEEDFDEMYRSKMAARFLFQKGKSVVRRNQAAGAGVEKNLKGRPALETR</sequence>
<dbReference type="EMBL" id="VULN01000004">
    <property type="protein sequence ID" value="MSS81739.1"/>
    <property type="molecule type" value="Genomic_DNA"/>
</dbReference>
<dbReference type="AlphaFoldDB" id="A0A6N7VJ83"/>
<accession>A0A6N7VJ83</accession>
<comment type="caution">
    <text evidence="2">The sequence shown here is derived from an EMBL/GenBank/DDBJ whole genome shotgun (WGS) entry which is preliminary data.</text>
</comment>
<reference evidence="2 3" key="1">
    <citation type="submission" date="2019-08" db="EMBL/GenBank/DDBJ databases">
        <title>In-depth cultivation of the pig gut microbiome towards novel bacterial diversity and tailored functional studies.</title>
        <authorList>
            <person name="Wylensek D."/>
            <person name="Hitch T.C.A."/>
            <person name="Clavel T."/>
        </authorList>
    </citation>
    <scope>NUCLEOTIDE SEQUENCE [LARGE SCALE GENOMIC DNA]</scope>
    <source>
        <strain evidence="2 3">WCA-389-WT-5B</strain>
    </source>
</reference>
<evidence type="ECO:0000256" key="1">
    <source>
        <dbReference type="SAM" id="MobiDB-lite"/>
    </source>
</evidence>
<dbReference type="RefSeq" id="WP_154487826.1">
    <property type="nucleotide sequence ID" value="NZ_VULN01000004.1"/>
</dbReference>
<evidence type="ECO:0000313" key="3">
    <source>
        <dbReference type="Proteomes" id="UP000441455"/>
    </source>
</evidence>
<evidence type="ECO:0000313" key="2">
    <source>
        <dbReference type="EMBL" id="MSS81739.1"/>
    </source>
</evidence>
<protein>
    <submittedName>
        <fullName evidence="2">Uncharacterized protein</fullName>
    </submittedName>
</protein>
<proteinExistence type="predicted"/>
<name>A0A6N7VJ83_ACIFE</name>
<gene>
    <name evidence="2" type="ORF">FX155_03835</name>
</gene>
<dbReference type="Proteomes" id="UP000441455">
    <property type="component" value="Unassembled WGS sequence"/>
</dbReference>
<feature type="compositionally biased region" description="Basic and acidic residues" evidence="1">
    <location>
        <begin position="48"/>
        <end position="59"/>
    </location>
</feature>